<dbReference type="InterPro" id="IPR015854">
    <property type="entry name" value="ABC_transpr_LolD-like"/>
</dbReference>
<dbReference type="PANTHER" id="PTHR24220:SF685">
    <property type="entry name" value="ABC TRANSPORTER RELATED"/>
    <property type="match status" value="1"/>
</dbReference>
<dbReference type="SUPFAM" id="SSF52540">
    <property type="entry name" value="P-loop containing nucleoside triphosphate hydrolases"/>
    <property type="match status" value="2"/>
</dbReference>
<dbReference type="InterPro" id="IPR003439">
    <property type="entry name" value="ABC_transporter-like_ATP-bd"/>
</dbReference>
<dbReference type="GO" id="GO:0005524">
    <property type="term" value="F:ATP binding"/>
    <property type="evidence" value="ECO:0007669"/>
    <property type="project" value="UniProtKB-KW"/>
</dbReference>
<dbReference type="PANTHER" id="PTHR24220">
    <property type="entry name" value="IMPORT ATP-BINDING PROTEIN"/>
    <property type="match status" value="1"/>
</dbReference>
<dbReference type="PROSITE" id="PS00211">
    <property type="entry name" value="ABC_TRANSPORTER_1"/>
    <property type="match status" value="1"/>
</dbReference>
<dbReference type="EMBL" id="JAUTXY010000025">
    <property type="protein sequence ID" value="MEE2061962.1"/>
    <property type="molecule type" value="Genomic_DNA"/>
</dbReference>
<dbReference type="InterPro" id="IPR017871">
    <property type="entry name" value="ABC_transporter-like_CS"/>
</dbReference>
<keyword evidence="2 4" id="KW-0067">ATP-binding</keyword>
<keyword evidence="5" id="KW-1185">Reference proteome</keyword>
<evidence type="ECO:0000313" key="4">
    <source>
        <dbReference type="EMBL" id="MEE2061962.1"/>
    </source>
</evidence>
<reference evidence="4 5" key="1">
    <citation type="submission" date="2023-07" db="EMBL/GenBank/DDBJ databases">
        <authorList>
            <person name="Girao M."/>
            <person name="Carvalho M.F."/>
        </authorList>
    </citation>
    <scope>NUCLEOTIDE SEQUENCE [LARGE SCALE GENOMIC DNA]</scope>
    <source>
        <strain evidence="4 5">YIM65754</strain>
    </source>
</reference>
<protein>
    <submittedName>
        <fullName evidence="4">ATP-binding cassette domain-containing protein</fullName>
    </submittedName>
</protein>
<name>A0ABU7LM17_9NOCA</name>
<evidence type="ECO:0000256" key="1">
    <source>
        <dbReference type="ARBA" id="ARBA00022741"/>
    </source>
</evidence>
<dbReference type="InterPro" id="IPR027417">
    <property type="entry name" value="P-loop_NTPase"/>
</dbReference>
<sequence>MTTTPSTLRVRGLTITDDRGNHPLHQFDFDAAAGEIVALVGPSGSGKTTAIAAILGMLPRRVDVTAGTVDWSGPGEHGTRSWRGTTVGYAAQDPASALHPGHTGCRSVAEAARMRGCARHVATAAARSVLSEFGLTDEQIDSPPHRVSGGQAQRVAVARALVASPPLAILDEPTSGLDDVTLQPVLAAITARRRANSVTIVATHDPRLIAVCDRVLRTVPAVDHDTVSASGRAVDSGTSALELTDFGIRTEQGRVLLDGSTLDVRTGEFVVLRGPSGCGKTTLLRAVCGLHPFDGTVTLDGHAVAARVGERTPQSRAAIALVGQNPRDALNPAHTIERILRRQMRRLYPRADLRAEAERLLDRVAVPRTVLRRRPHELSGGQRQRVAIARALAGRPRLLIADEMTASLDHNTAMRITDLLDELRHAGTETDDAMSILATTHDEHLTARADRVVEIHKSSIIEARSHTRSTHL</sequence>
<keyword evidence="1" id="KW-0547">Nucleotide-binding</keyword>
<accession>A0ABU7LM17</accession>
<feature type="domain" description="ABC transporter" evidence="3">
    <location>
        <begin position="241"/>
        <end position="472"/>
    </location>
</feature>
<evidence type="ECO:0000259" key="3">
    <source>
        <dbReference type="PROSITE" id="PS50893"/>
    </source>
</evidence>
<dbReference type="Gene3D" id="3.40.50.300">
    <property type="entry name" value="P-loop containing nucleotide triphosphate hydrolases"/>
    <property type="match status" value="2"/>
</dbReference>
<proteinExistence type="predicted"/>
<dbReference type="Proteomes" id="UP001336020">
    <property type="component" value="Unassembled WGS sequence"/>
</dbReference>
<organism evidence="4 5">
    <name type="scientific">Rhodococcus artemisiae</name>
    <dbReference type="NCBI Taxonomy" id="714159"/>
    <lineage>
        <taxon>Bacteria</taxon>
        <taxon>Bacillati</taxon>
        <taxon>Actinomycetota</taxon>
        <taxon>Actinomycetes</taxon>
        <taxon>Mycobacteriales</taxon>
        <taxon>Nocardiaceae</taxon>
        <taxon>Rhodococcus</taxon>
    </lineage>
</organism>
<dbReference type="SMART" id="SM00382">
    <property type="entry name" value="AAA"/>
    <property type="match status" value="2"/>
</dbReference>
<feature type="domain" description="ABC transporter" evidence="3">
    <location>
        <begin position="8"/>
        <end position="245"/>
    </location>
</feature>
<dbReference type="Pfam" id="PF00005">
    <property type="entry name" value="ABC_tran"/>
    <property type="match status" value="2"/>
</dbReference>
<comment type="caution">
    <text evidence="4">The sequence shown here is derived from an EMBL/GenBank/DDBJ whole genome shotgun (WGS) entry which is preliminary data.</text>
</comment>
<dbReference type="InterPro" id="IPR003593">
    <property type="entry name" value="AAA+_ATPase"/>
</dbReference>
<gene>
    <name evidence="4" type="ORF">Q7514_30995</name>
</gene>
<dbReference type="PROSITE" id="PS50893">
    <property type="entry name" value="ABC_TRANSPORTER_2"/>
    <property type="match status" value="2"/>
</dbReference>
<evidence type="ECO:0000313" key="5">
    <source>
        <dbReference type="Proteomes" id="UP001336020"/>
    </source>
</evidence>
<dbReference type="RefSeq" id="WP_330137093.1">
    <property type="nucleotide sequence ID" value="NZ_JAUTXY010000025.1"/>
</dbReference>
<evidence type="ECO:0000256" key="2">
    <source>
        <dbReference type="ARBA" id="ARBA00022840"/>
    </source>
</evidence>